<dbReference type="GO" id="GO:0003677">
    <property type="term" value="F:DNA binding"/>
    <property type="evidence" value="ECO:0007669"/>
    <property type="project" value="InterPro"/>
</dbReference>
<keyword evidence="4" id="KW-1185">Reference proteome</keyword>
<dbReference type="AlphaFoldDB" id="A0A1G5SI40"/>
<dbReference type="InterPro" id="IPR009057">
    <property type="entry name" value="Homeodomain-like_sf"/>
</dbReference>
<reference evidence="2 4" key="1">
    <citation type="submission" date="2016-10" db="EMBL/GenBank/DDBJ databases">
        <authorList>
            <person name="de Groot N.N."/>
        </authorList>
    </citation>
    <scope>NUCLEOTIDE SEQUENCE [LARGE SCALE GENOMIC DNA]</scope>
    <source>
        <strain evidence="2">1</strain>
    </source>
</reference>
<dbReference type="GO" id="GO:0006313">
    <property type="term" value="P:DNA transposition"/>
    <property type="evidence" value="ECO:0007669"/>
    <property type="project" value="InterPro"/>
</dbReference>
<dbReference type="Pfam" id="PF01527">
    <property type="entry name" value="HTH_Tnp_1"/>
    <property type="match status" value="1"/>
</dbReference>
<proteinExistence type="predicted"/>
<evidence type="ECO:0000313" key="3">
    <source>
        <dbReference type="EMBL" id="SCZ86770.1"/>
    </source>
</evidence>
<dbReference type="OrthoDB" id="5571971at2"/>
<dbReference type="GO" id="GO:0004803">
    <property type="term" value="F:transposase activity"/>
    <property type="evidence" value="ECO:0007669"/>
    <property type="project" value="InterPro"/>
</dbReference>
<evidence type="ECO:0000313" key="2">
    <source>
        <dbReference type="EMBL" id="SCZ86752.1"/>
    </source>
</evidence>
<organism evidence="2 4">
    <name type="scientific">Nitrosomonas mobilis</name>
    <dbReference type="NCBI Taxonomy" id="51642"/>
    <lineage>
        <taxon>Bacteria</taxon>
        <taxon>Pseudomonadati</taxon>
        <taxon>Pseudomonadota</taxon>
        <taxon>Betaproteobacteria</taxon>
        <taxon>Nitrosomonadales</taxon>
        <taxon>Nitrosomonadaceae</taxon>
        <taxon>Nitrosomonas</taxon>
    </lineage>
</organism>
<dbReference type="InterPro" id="IPR002514">
    <property type="entry name" value="Transposase_8"/>
</dbReference>
<accession>A0A1G5SI40</accession>
<dbReference type="Proteomes" id="UP000198729">
    <property type="component" value="Unassembled WGS sequence"/>
</dbReference>
<evidence type="ECO:0000313" key="4">
    <source>
        <dbReference type="Proteomes" id="UP000198729"/>
    </source>
</evidence>
<dbReference type="EMBL" id="FMWO01000086">
    <property type="protein sequence ID" value="SCZ86770.1"/>
    <property type="molecule type" value="Genomic_DNA"/>
</dbReference>
<protein>
    <submittedName>
        <fullName evidence="2">Transposase</fullName>
    </submittedName>
</protein>
<dbReference type="STRING" id="51642.NSMM_730002"/>
<feature type="region of interest" description="Disordered" evidence="1">
    <location>
        <begin position="53"/>
        <end position="75"/>
    </location>
</feature>
<dbReference type="SUPFAM" id="SSF46689">
    <property type="entry name" value="Homeodomain-like"/>
    <property type="match status" value="1"/>
</dbReference>
<evidence type="ECO:0000256" key="1">
    <source>
        <dbReference type="SAM" id="MobiDB-lite"/>
    </source>
</evidence>
<sequence length="97" mass="10909">MSETKRKNFSGEFKAKVALEAVRGIKTVNEIGQEFGVHPTQVGMWKKELQEQASSLFDSKRGPKPADPSASPERLYSEIGRLKMELDWLKKKSGISQ</sequence>
<gene>
    <name evidence="2" type="ORF">NSMM_730002</name>
    <name evidence="3" type="ORF">NSMM_750001</name>
</gene>
<name>A0A1G5SI40_9PROT</name>
<dbReference type="EMBL" id="FMWO01000084">
    <property type="protein sequence ID" value="SCZ86752.1"/>
    <property type="molecule type" value="Genomic_DNA"/>
</dbReference>